<gene>
    <name evidence="1" type="ORF">J0A66_11390</name>
</gene>
<accession>A0A939DNG9</accession>
<comment type="caution">
    <text evidence="1">The sequence shown here is derived from an EMBL/GenBank/DDBJ whole genome shotgun (WGS) entry which is preliminary data.</text>
</comment>
<name>A0A939DNG9_9ALTE</name>
<proteinExistence type="predicted"/>
<dbReference type="RefSeq" id="WP_206573936.1">
    <property type="nucleotide sequence ID" value="NZ_JAFKCV010000005.1"/>
</dbReference>
<dbReference type="EMBL" id="JAFKCV010000005">
    <property type="protein sequence ID" value="MBN7825830.1"/>
    <property type="molecule type" value="Genomic_DNA"/>
</dbReference>
<dbReference type="AlphaFoldDB" id="A0A939DNG9"/>
<evidence type="ECO:0000313" key="2">
    <source>
        <dbReference type="Proteomes" id="UP000664654"/>
    </source>
</evidence>
<dbReference type="Proteomes" id="UP000664654">
    <property type="component" value="Unassembled WGS sequence"/>
</dbReference>
<keyword evidence="2" id="KW-1185">Reference proteome</keyword>
<evidence type="ECO:0000313" key="1">
    <source>
        <dbReference type="EMBL" id="MBN7825830.1"/>
    </source>
</evidence>
<sequence length="352" mass="39851">MRFSSFPLICFCLLMAGCSSQPELLPELSIQESKKLQQEQNLPAISLFYRIHSEALSRECEESRQSLASHCQENALDASHYQAGFEGTNLFPLVMLEESGPDYELILTTASFYGPQSEMKAELLLAWRGILLKEYRYSLPLAEGLDSPQQLADQLVSYFVSDALSEGVFGSGYLARTLKSDDYEVDLKAPNQVSNFKLSKRLVYNDPLEGSTLTYQDPDFDNDRIEVSVYPIPTSDLSNLPGIIEDETDKLRKNLTSFAREHSLPPLFMSEDILVNLQVQGREINGYYLDASIESSAEPFYASYFFFIQHDKIVKFTTTFPSSFAMDFVKQALPQMQIPSESPFMSRLRSIN</sequence>
<evidence type="ECO:0008006" key="3">
    <source>
        <dbReference type="Google" id="ProtNLM"/>
    </source>
</evidence>
<reference evidence="1" key="1">
    <citation type="submission" date="2021-03" db="EMBL/GenBank/DDBJ databases">
        <title>novel species isolated from a fishpond in China.</title>
        <authorList>
            <person name="Lu H."/>
            <person name="Cai Z."/>
        </authorList>
    </citation>
    <scope>NUCLEOTIDE SEQUENCE</scope>
    <source>
        <strain evidence="1">JCM 30855</strain>
    </source>
</reference>
<protein>
    <recommendedName>
        <fullName evidence="3">Lipoprotein</fullName>
    </recommendedName>
</protein>
<organism evidence="1 2">
    <name type="scientific">Bowmanella dokdonensis</name>
    <dbReference type="NCBI Taxonomy" id="751969"/>
    <lineage>
        <taxon>Bacteria</taxon>
        <taxon>Pseudomonadati</taxon>
        <taxon>Pseudomonadota</taxon>
        <taxon>Gammaproteobacteria</taxon>
        <taxon>Alteromonadales</taxon>
        <taxon>Alteromonadaceae</taxon>
        <taxon>Bowmanella</taxon>
    </lineage>
</organism>
<dbReference type="PROSITE" id="PS51257">
    <property type="entry name" value="PROKAR_LIPOPROTEIN"/>
    <property type="match status" value="1"/>
</dbReference>